<dbReference type="InterPro" id="IPR049874">
    <property type="entry name" value="ROK_cs"/>
</dbReference>
<keyword evidence="3" id="KW-1185">Reference proteome</keyword>
<dbReference type="Gene3D" id="3.30.420.40">
    <property type="match status" value="2"/>
</dbReference>
<dbReference type="Pfam" id="PF00480">
    <property type="entry name" value="ROK"/>
    <property type="match status" value="1"/>
</dbReference>
<dbReference type="EMBL" id="JAMQKC010000010">
    <property type="protein sequence ID" value="MDC3417526.1"/>
    <property type="molecule type" value="Genomic_DNA"/>
</dbReference>
<dbReference type="InterPro" id="IPR043129">
    <property type="entry name" value="ATPase_NBD"/>
</dbReference>
<dbReference type="AlphaFoldDB" id="A0A9X3WI85"/>
<dbReference type="SUPFAM" id="SSF53067">
    <property type="entry name" value="Actin-like ATPase domain"/>
    <property type="match status" value="1"/>
</dbReference>
<dbReference type="PANTHER" id="PTHR18964:SF149">
    <property type="entry name" value="BIFUNCTIONAL UDP-N-ACETYLGLUCOSAMINE 2-EPIMERASE_N-ACETYLMANNOSAMINE KINASE"/>
    <property type="match status" value="1"/>
</dbReference>
<name>A0A9X3WI85_9BACI</name>
<protein>
    <submittedName>
        <fullName evidence="2">ROK family protein</fullName>
    </submittedName>
</protein>
<evidence type="ECO:0000313" key="2">
    <source>
        <dbReference type="EMBL" id="MDC3417526.1"/>
    </source>
</evidence>
<dbReference type="PANTHER" id="PTHR18964">
    <property type="entry name" value="ROK (REPRESSOR, ORF, KINASE) FAMILY"/>
    <property type="match status" value="1"/>
</dbReference>
<evidence type="ECO:0000256" key="1">
    <source>
        <dbReference type="ARBA" id="ARBA00006479"/>
    </source>
</evidence>
<dbReference type="RefSeq" id="WP_272446595.1">
    <property type="nucleotide sequence ID" value="NZ_JAMQKC010000010.1"/>
</dbReference>
<dbReference type="PROSITE" id="PS01125">
    <property type="entry name" value="ROK"/>
    <property type="match status" value="1"/>
</dbReference>
<comment type="similarity">
    <text evidence="1">Belongs to the ROK (NagC/XylR) family.</text>
</comment>
<evidence type="ECO:0000313" key="3">
    <source>
        <dbReference type="Proteomes" id="UP001145069"/>
    </source>
</evidence>
<comment type="caution">
    <text evidence="2">The sequence shown here is derived from an EMBL/GenBank/DDBJ whole genome shotgun (WGS) entry which is preliminary data.</text>
</comment>
<sequence>MSKTKDLAIGLDLGGTKVLAAIISEKGKIISEFESKTDTNQDVSKVIIKTINQLLVKSKVDVNRLLGIGVASAGVIDSSKKEILYANNLNIENFPIGDILLKEFLLPVKLCNDANAAAIAEWVWGVGRGKNNLVYVTVSTGVGAGIIIDGNLLKGAKDSAGEFGHTTIIHNGKPCECGNIGCLEKYASGTAIKKLANDRLQSGEVSILSELLHSEKEVANNHIAFAAKEGDLFSIKLLNEIGNYLGIGVVNLIHLFNTEVVVFGGGVMNMSDYILPSVKKYIKEHGIKQMTEDVIIEKTKLGKSAGIMGASGLFFAGEREKTSLTT</sequence>
<reference evidence="2" key="1">
    <citation type="submission" date="2022-06" db="EMBL/GenBank/DDBJ databases">
        <title>Aquibacillus sp. a new bacterium isolated from soil saline samples.</title>
        <authorList>
            <person name="Galisteo C."/>
            <person name="De La Haba R."/>
            <person name="Sanchez-Porro C."/>
            <person name="Ventosa A."/>
        </authorList>
    </citation>
    <scope>NUCLEOTIDE SEQUENCE</scope>
    <source>
        <strain evidence="2">3ASR75-54</strain>
    </source>
</reference>
<proteinExistence type="inferred from homology"/>
<dbReference type="InterPro" id="IPR000600">
    <property type="entry name" value="ROK"/>
</dbReference>
<dbReference type="Proteomes" id="UP001145069">
    <property type="component" value="Unassembled WGS sequence"/>
</dbReference>
<gene>
    <name evidence="2" type="ORF">NC799_11520</name>
</gene>
<accession>A0A9X3WI85</accession>
<organism evidence="2 3">
    <name type="scientific">Aquibacillus salsiterrae</name>
    <dbReference type="NCBI Taxonomy" id="2950439"/>
    <lineage>
        <taxon>Bacteria</taxon>
        <taxon>Bacillati</taxon>
        <taxon>Bacillota</taxon>
        <taxon>Bacilli</taxon>
        <taxon>Bacillales</taxon>
        <taxon>Bacillaceae</taxon>
        <taxon>Aquibacillus</taxon>
    </lineage>
</organism>